<sequence>MKEKRPLPQLKKDFLLFTIISLIFLSLIISVNLNVNSNNNGLDTTETPMNIFDTKFIPDVWNKSLDAAIDLPGIYIMSEKEILQARYITGFLTTENFTLLCNIKIRGHSVATLAKKGYRLEFREKVSLLGMRKDDDWFLFASYLDQTRMRTKLAFDLWRSLKVDNPTAILPNSRYVKLFINKAFQGIYLLAEKTDKKLFGLDDAQNNKNTSLIFKAKAPQLWEQAYPNEEDGFFVLNDIIIELTDFISNTSNDVFFNIENGIFSKFEKKNLIDFYLFNFFILHRDFWSHNYYLVRNSSPEKFFLIPWDFDACFGQLGWRVYNFTMIDTYYKNVLWYRLMRNNSFKIEIKERWKNLRENLWTEDFFISMLDEIYGDINVALEFEMNLWKPITIEGPVNGSWPDVFIYSNEEFNLEEKINSLEEWILNRLEICDSYFDIL</sequence>
<feature type="transmembrane region" description="Helical" evidence="1">
    <location>
        <begin position="14"/>
        <end position="33"/>
    </location>
</feature>
<keyword evidence="1" id="KW-0812">Transmembrane</keyword>
<evidence type="ECO:0008006" key="3">
    <source>
        <dbReference type="Google" id="ProtNLM"/>
    </source>
</evidence>
<dbReference type="EMBL" id="LAZR01015060">
    <property type="protein sequence ID" value="KKM14812.1"/>
    <property type="molecule type" value="Genomic_DNA"/>
</dbReference>
<keyword evidence="1" id="KW-1133">Transmembrane helix</keyword>
<gene>
    <name evidence="2" type="ORF">LCGC14_1702370</name>
</gene>
<dbReference type="Pfam" id="PF08757">
    <property type="entry name" value="CotH"/>
    <property type="match status" value="1"/>
</dbReference>
<dbReference type="PANTHER" id="PTHR40050">
    <property type="entry name" value="INNER SPORE COAT PROTEIN H"/>
    <property type="match status" value="1"/>
</dbReference>
<reference evidence="2" key="1">
    <citation type="journal article" date="2015" name="Nature">
        <title>Complex archaea that bridge the gap between prokaryotes and eukaryotes.</title>
        <authorList>
            <person name="Spang A."/>
            <person name="Saw J.H."/>
            <person name="Jorgensen S.L."/>
            <person name="Zaremba-Niedzwiedzka K."/>
            <person name="Martijn J."/>
            <person name="Lind A.E."/>
            <person name="van Eijk R."/>
            <person name="Schleper C."/>
            <person name="Guy L."/>
            <person name="Ettema T.J."/>
        </authorList>
    </citation>
    <scope>NUCLEOTIDE SEQUENCE</scope>
</reference>
<dbReference type="InterPro" id="IPR014867">
    <property type="entry name" value="Spore_coat_CotH_CotH2/3/7"/>
</dbReference>
<organism evidence="2">
    <name type="scientific">marine sediment metagenome</name>
    <dbReference type="NCBI Taxonomy" id="412755"/>
    <lineage>
        <taxon>unclassified sequences</taxon>
        <taxon>metagenomes</taxon>
        <taxon>ecological metagenomes</taxon>
    </lineage>
</organism>
<accession>A0A0F9HI20</accession>
<dbReference type="AlphaFoldDB" id="A0A0F9HI20"/>
<keyword evidence="1" id="KW-0472">Membrane</keyword>
<protein>
    <recommendedName>
        <fullName evidence="3">Spore coat protein CotH</fullName>
    </recommendedName>
</protein>
<dbReference type="PANTHER" id="PTHR40050:SF1">
    <property type="entry name" value="INNER SPORE COAT PROTEIN H"/>
    <property type="match status" value="1"/>
</dbReference>
<evidence type="ECO:0000313" key="2">
    <source>
        <dbReference type="EMBL" id="KKM14812.1"/>
    </source>
</evidence>
<comment type="caution">
    <text evidence="2">The sequence shown here is derived from an EMBL/GenBank/DDBJ whole genome shotgun (WGS) entry which is preliminary data.</text>
</comment>
<name>A0A0F9HI20_9ZZZZ</name>
<proteinExistence type="predicted"/>
<evidence type="ECO:0000256" key="1">
    <source>
        <dbReference type="SAM" id="Phobius"/>
    </source>
</evidence>